<evidence type="ECO:0000313" key="3">
    <source>
        <dbReference type="Proteomes" id="UP001167160"/>
    </source>
</evidence>
<dbReference type="Proteomes" id="UP001167160">
    <property type="component" value="Unassembled WGS sequence"/>
</dbReference>
<accession>A0ABT0XC40</accession>
<organism evidence="2 3">
    <name type="scientific">Streptomyces meridianus</name>
    <dbReference type="NCBI Taxonomy" id="2938945"/>
    <lineage>
        <taxon>Bacteria</taxon>
        <taxon>Bacillati</taxon>
        <taxon>Actinomycetota</taxon>
        <taxon>Actinomycetes</taxon>
        <taxon>Kitasatosporales</taxon>
        <taxon>Streptomycetaceae</taxon>
        <taxon>Streptomyces</taxon>
    </lineage>
</organism>
<comment type="caution">
    <text evidence="2">The sequence shown here is derived from an EMBL/GenBank/DDBJ whole genome shotgun (WGS) entry which is preliminary data.</text>
</comment>
<gene>
    <name evidence="2" type="ORF">M1E25_22530</name>
</gene>
<protein>
    <submittedName>
        <fullName evidence="2">Cache domain-containing protein</fullName>
    </submittedName>
</protein>
<sequence>MVTTHPTGSPARTGASDVIDEVSRILEGVFQEVARTRDRCEQLAAPADAEDRDLTTADFAALPELLRQQLASGRDLISGVGFIAEPGLLGDVPVWLDWWQNAPDGSFRPLQLDLDPNTSAYSDYTHWEWFTVPRATGGRAVSGPYVDYLCSDEYSLTLALPVYSAGRFIGVAAADVYLRHFENAVMPALQQLPGPACLVNTRGRVVASTDPRHLAGSLLKDPPLGETRSSAAAPAPGGPGPSLLSCGEIPLHLVTGHA</sequence>
<name>A0ABT0XC40_9ACTN</name>
<proteinExistence type="predicted"/>
<feature type="compositionally biased region" description="Low complexity" evidence="1">
    <location>
        <begin position="229"/>
        <end position="244"/>
    </location>
</feature>
<feature type="region of interest" description="Disordered" evidence="1">
    <location>
        <begin position="216"/>
        <end position="244"/>
    </location>
</feature>
<evidence type="ECO:0000313" key="2">
    <source>
        <dbReference type="EMBL" id="MCM2580089.1"/>
    </source>
</evidence>
<reference evidence="2" key="1">
    <citation type="journal article" date="2023" name="Int. J. Syst. Evol. Microbiol.">
        <title>Streptomyces meridianus sp. nov. isolated from brackish water of the Tagus estuary in Alcochete, Portugal.</title>
        <authorList>
            <person name="Santos J.D.N."/>
            <person name="Klimek D."/>
            <person name="Calusinska M."/>
            <person name="Lobo Da Cunha A."/>
            <person name="Catita J."/>
            <person name="Goncalves H."/>
            <person name="Gonzalez I."/>
            <person name="Reyes F."/>
            <person name="Lage O.M."/>
        </authorList>
    </citation>
    <scope>NUCLEOTIDE SEQUENCE</scope>
    <source>
        <strain evidence="2">MTZ3.1</strain>
    </source>
</reference>
<dbReference type="Gene3D" id="3.30.450.20">
    <property type="entry name" value="PAS domain"/>
    <property type="match status" value="1"/>
</dbReference>
<evidence type="ECO:0000256" key="1">
    <source>
        <dbReference type="SAM" id="MobiDB-lite"/>
    </source>
</evidence>
<dbReference type="Pfam" id="PF22673">
    <property type="entry name" value="MCP-like_PDC_1"/>
    <property type="match status" value="1"/>
</dbReference>
<dbReference type="EMBL" id="JAMQGM010000051">
    <property type="protein sequence ID" value="MCM2580089.1"/>
    <property type="molecule type" value="Genomic_DNA"/>
</dbReference>
<keyword evidence="3" id="KW-1185">Reference proteome</keyword>
<dbReference type="CDD" id="cd12913">
    <property type="entry name" value="PDC1_MCP_like"/>
    <property type="match status" value="1"/>
</dbReference>